<dbReference type="InterPro" id="IPR000743">
    <property type="entry name" value="Glyco_hydro_28"/>
</dbReference>
<keyword evidence="9" id="KW-0961">Cell wall biogenesis/degradation</keyword>
<dbReference type="PANTHER" id="PTHR31736:SF19">
    <property type="entry name" value="PECTIN LYASE SUPERFAMILY PROTEIN-RELATED"/>
    <property type="match status" value="1"/>
</dbReference>
<accession>A0A8E2JMD7</accession>
<keyword evidence="7" id="KW-0325">Glycoprotein</keyword>
<dbReference type="InterPro" id="IPR011050">
    <property type="entry name" value="Pectin_lyase_fold/virulence"/>
</dbReference>
<keyword evidence="8 10" id="KW-0326">Glycosidase</keyword>
<feature type="chain" id="PRO_5034291684" evidence="11">
    <location>
        <begin position="20"/>
        <end position="466"/>
    </location>
</feature>
<dbReference type="GO" id="GO:0005576">
    <property type="term" value="C:extracellular region"/>
    <property type="evidence" value="ECO:0007669"/>
    <property type="project" value="UniProtKB-SubCell"/>
</dbReference>
<gene>
    <name evidence="12" type="ORF">AOQ84DRAFT_422967</name>
</gene>
<evidence type="ECO:0000256" key="5">
    <source>
        <dbReference type="ARBA" id="ARBA00022801"/>
    </source>
</evidence>
<dbReference type="Gene3D" id="2.160.20.10">
    <property type="entry name" value="Single-stranded right-handed beta-helix, Pectin lyase-like"/>
    <property type="match status" value="1"/>
</dbReference>
<evidence type="ECO:0000313" key="12">
    <source>
        <dbReference type="EMBL" id="OCL02432.1"/>
    </source>
</evidence>
<dbReference type="GO" id="GO:0016787">
    <property type="term" value="F:hydrolase activity"/>
    <property type="evidence" value="ECO:0007669"/>
    <property type="project" value="UniProtKB-KW"/>
</dbReference>
<dbReference type="OrthoDB" id="187139at2759"/>
<evidence type="ECO:0000256" key="2">
    <source>
        <dbReference type="ARBA" id="ARBA00008834"/>
    </source>
</evidence>
<keyword evidence="3" id="KW-0964">Secreted</keyword>
<dbReference type="SUPFAM" id="SSF51126">
    <property type="entry name" value="Pectin lyase-like"/>
    <property type="match status" value="1"/>
</dbReference>
<proteinExistence type="inferred from homology"/>
<evidence type="ECO:0000313" key="13">
    <source>
        <dbReference type="Proteomes" id="UP000250140"/>
    </source>
</evidence>
<dbReference type="Pfam" id="PF00295">
    <property type="entry name" value="Glyco_hydro_28"/>
    <property type="match status" value="1"/>
</dbReference>
<comment type="similarity">
    <text evidence="2 10">Belongs to the glycosyl hydrolase 28 family.</text>
</comment>
<protein>
    <submittedName>
        <fullName evidence="12">Glycoside hydrolase family 28 protein</fullName>
    </submittedName>
</protein>
<evidence type="ECO:0000256" key="1">
    <source>
        <dbReference type="ARBA" id="ARBA00004613"/>
    </source>
</evidence>
<evidence type="ECO:0000256" key="8">
    <source>
        <dbReference type="ARBA" id="ARBA00023295"/>
    </source>
</evidence>
<evidence type="ECO:0000256" key="6">
    <source>
        <dbReference type="ARBA" id="ARBA00023157"/>
    </source>
</evidence>
<evidence type="ECO:0000256" key="9">
    <source>
        <dbReference type="ARBA" id="ARBA00023316"/>
    </source>
</evidence>
<evidence type="ECO:0000256" key="10">
    <source>
        <dbReference type="RuleBase" id="RU361169"/>
    </source>
</evidence>
<dbReference type="AlphaFoldDB" id="A0A8E2JMD7"/>
<dbReference type="Proteomes" id="UP000250140">
    <property type="component" value="Unassembled WGS sequence"/>
</dbReference>
<name>A0A8E2JMD7_9PEZI</name>
<dbReference type="EMBL" id="KV750960">
    <property type="protein sequence ID" value="OCL02432.1"/>
    <property type="molecule type" value="Genomic_DNA"/>
</dbReference>
<feature type="signal peptide" evidence="11">
    <location>
        <begin position="1"/>
        <end position="19"/>
    </location>
</feature>
<reference evidence="12 13" key="1">
    <citation type="journal article" date="2016" name="Nat. Commun.">
        <title>Ectomycorrhizal ecology is imprinted in the genome of the dominant symbiotic fungus Cenococcum geophilum.</title>
        <authorList>
            <consortium name="DOE Joint Genome Institute"/>
            <person name="Peter M."/>
            <person name="Kohler A."/>
            <person name="Ohm R.A."/>
            <person name="Kuo A."/>
            <person name="Krutzmann J."/>
            <person name="Morin E."/>
            <person name="Arend M."/>
            <person name="Barry K.W."/>
            <person name="Binder M."/>
            <person name="Choi C."/>
            <person name="Clum A."/>
            <person name="Copeland A."/>
            <person name="Grisel N."/>
            <person name="Haridas S."/>
            <person name="Kipfer T."/>
            <person name="LaButti K."/>
            <person name="Lindquist E."/>
            <person name="Lipzen A."/>
            <person name="Maire R."/>
            <person name="Meier B."/>
            <person name="Mihaltcheva S."/>
            <person name="Molinier V."/>
            <person name="Murat C."/>
            <person name="Poggeler S."/>
            <person name="Quandt C.A."/>
            <person name="Sperisen C."/>
            <person name="Tritt A."/>
            <person name="Tisserant E."/>
            <person name="Crous P.W."/>
            <person name="Henrissat B."/>
            <person name="Nehls U."/>
            <person name="Egli S."/>
            <person name="Spatafora J.W."/>
            <person name="Grigoriev I.V."/>
            <person name="Martin F.M."/>
        </authorList>
    </citation>
    <scope>NUCLEOTIDE SEQUENCE [LARGE SCALE GENOMIC DNA]</scope>
    <source>
        <strain evidence="12 13">CBS 207.34</strain>
    </source>
</reference>
<keyword evidence="4 11" id="KW-0732">Signal</keyword>
<dbReference type="InterPro" id="IPR012334">
    <property type="entry name" value="Pectin_lyas_fold"/>
</dbReference>
<keyword evidence="13" id="KW-1185">Reference proteome</keyword>
<evidence type="ECO:0000256" key="3">
    <source>
        <dbReference type="ARBA" id="ARBA00022525"/>
    </source>
</evidence>
<dbReference type="PANTHER" id="PTHR31736">
    <property type="match status" value="1"/>
</dbReference>
<comment type="subcellular location">
    <subcellularLocation>
        <location evidence="1">Secreted</location>
    </subcellularLocation>
</comment>
<evidence type="ECO:0000256" key="4">
    <source>
        <dbReference type="ARBA" id="ARBA00022729"/>
    </source>
</evidence>
<keyword evidence="6" id="KW-1015">Disulfide bond</keyword>
<evidence type="ECO:0000256" key="11">
    <source>
        <dbReference type="SAM" id="SignalP"/>
    </source>
</evidence>
<keyword evidence="5 10" id="KW-0378">Hydrolase</keyword>
<organism evidence="12 13">
    <name type="scientific">Glonium stellatum</name>
    <dbReference type="NCBI Taxonomy" id="574774"/>
    <lineage>
        <taxon>Eukaryota</taxon>
        <taxon>Fungi</taxon>
        <taxon>Dikarya</taxon>
        <taxon>Ascomycota</taxon>
        <taxon>Pezizomycotina</taxon>
        <taxon>Dothideomycetes</taxon>
        <taxon>Pleosporomycetidae</taxon>
        <taxon>Gloniales</taxon>
        <taxon>Gloniaceae</taxon>
        <taxon>Glonium</taxon>
    </lineage>
</organism>
<evidence type="ECO:0000256" key="7">
    <source>
        <dbReference type="ARBA" id="ARBA00023180"/>
    </source>
</evidence>
<sequence length="466" mass="50677">MLISPLFAFISLCPILITATTVSYPRPSIYNKSYWYSLTVNGTNMYTVSYAGYDYVHLSMTKGDATKFRIASVTESSITKYNITPKKLAIQANITGSELSFSLSTEIDVPASSGAKIYNVLDYGAENNGSNVTTGVREAVNAASATAESIVYVPAGLYYIGNFVLRNSTQLYLAGGSVLRFTGNKTDYKQLFVKSDLAPGTWWIQTEFGSINVKIYGRGTIDGNGYYSQYTGKFIAHLIVPVDTTGFRFDGPLVRDGSFWAITPTQSQDVEFRNLKILNRLDVGQDDGIDVIESTNVRVLRAISIALGDSYSTKTWTYNTDISAPYPKKPQPLSDVLFENCIAWTTGVVFKDGIVYNAAVGIGIDHRYGTAKVANVTFDNIDVESLSGDNAGHGTWIAFFIESEGEGIGPVSNGKYTGLLLGYNNSAIIDAVDFSDVFMFANMTAAGTLGEMTIAKVNFTKSISIQ</sequence>